<dbReference type="AlphaFoldDB" id="A0A644X6R7"/>
<evidence type="ECO:0000313" key="2">
    <source>
        <dbReference type="EMBL" id="MPM11508.1"/>
    </source>
</evidence>
<protein>
    <submittedName>
        <fullName evidence="2">Uncharacterized protein</fullName>
    </submittedName>
</protein>
<feature type="transmembrane region" description="Helical" evidence="1">
    <location>
        <begin position="34"/>
        <end position="56"/>
    </location>
</feature>
<keyword evidence="1" id="KW-0472">Membrane</keyword>
<comment type="caution">
    <text evidence="2">The sequence shown here is derived from an EMBL/GenBank/DDBJ whole genome shotgun (WGS) entry which is preliminary data.</text>
</comment>
<keyword evidence="1" id="KW-1133">Transmembrane helix</keyword>
<keyword evidence="1" id="KW-0812">Transmembrane</keyword>
<sequence length="99" mass="10338">MSGEDIELGEALARHIVDGARDTALAVKIRCDRALIVIVVIAVVGDINLIVADILAPVSGNDDDTVVGYGFARILLGKIGVHHGVLAHDLDLVAEAFVS</sequence>
<proteinExistence type="predicted"/>
<accession>A0A644X6R7</accession>
<dbReference type="EMBL" id="VSSQ01001839">
    <property type="protein sequence ID" value="MPM11508.1"/>
    <property type="molecule type" value="Genomic_DNA"/>
</dbReference>
<gene>
    <name evidence="2" type="ORF">SDC9_57854</name>
</gene>
<evidence type="ECO:0000256" key="1">
    <source>
        <dbReference type="SAM" id="Phobius"/>
    </source>
</evidence>
<reference evidence="2" key="1">
    <citation type="submission" date="2019-08" db="EMBL/GenBank/DDBJ databases">
        <authorList>
            <person name="Kucharzyk K."/>
            <person name="Murdoch R.W."/>
            <person name="Higgins S."/>
            <person name="Loffler F."/>
        </authorList>
    </citation>
    <scope>NUCLEOTIDE SEQUENCE</scope>
</reference>
<name>A0A644X6R7_9ZZZZ</name>
<organism evidence="2">
    <name type="scientific">bioreactor metagenome</name>
    <dbReference type="NCBI Taxonomy" id="1076179"/>
    <lineage>
        <taxon>unclassified sequences</taxon>
        <taxon>metagenomes</taxon>
        <taxon>ecological metagenomes</taxon>
    </lineage>
</organism>